<gene>
    <name evidence="2" type="ORF">F2Q69_00045015</name>
</gene>
<dbReference type="AlphaFoldDB" id="A0A8S9NNW3"/>
<evidence type="ECO:0000313" key="3">
    <source>
        <dbReference type="Proteomes" id="UP000712600"/>
    </source>
</evidence>
<feature type="compositionally biased region" description="Basic and acidic residues" evidence="1">
    <location>
        <begin position="102"/>
        <end position="118"/>
    </location>
</feature>
<sequence length="118" mass="13106">MIRSMSCEDIDPVNEIKLSNIVLGKLKVMKIAMGLGYNLCYVVKFDHITVTLTLTVTGSFFSLAKGRDDRQTHKATYSWSGLVFLLTEAIPVTAKDGSGGHPNEETNRNTEKKKYCFG</sequence>
<dbReference type="EMBL" id="QGKX02001621">
    <property type="protein sequence ID" value="KAF3503801.1"/>
    <property type="molecule type" value="Genomic_DNA"/>
</dbReference>
<accession>A0A8S9NNW3</accession>
<evidence type="ECO:0000256" key="1">
    <source>
        <dbReference type="SAM" id="MobiDB-lite"/>
    </source>
</evidence>
<reference evidence="2" key="1">
    <citation type="submission" date="2019-12" db="EMBL/GenBank/DDBJ databases">
        <title>Genome sequencing and annotation of Brassica cretica.</title>
        <authorList>
            <person name="Studholme D.J."/>
            <person name="Sarris P."/>
        </authorList>
    </citation>
    <scope>NUCLEOTIDE SEQUENCE</scope>
    <source>
        <strain evidence="2">PFS-109/04</strain>
        <tissue evidence="2">Leaf</tissue>
    </source>
</reference>
<feature type="region of interest" description="Disordered" evidence="1">
    <location>
        <begin position="95"/>
        <end position="118"/>
    </location>
</feature>
<protein>
    <submittedName>
        <fullName evidence="2">Uncharacterized protein</fullName>
    </submittedName>
</protein>
<comment type="caution">
    <text evidence="2">The sequence shown here is derived from an EMBL/GenBank/DDBJ whole genome shotgun (WGS) entry which is preliminary data.</text>
</comment>
<dbReference type="Proteomes" id="UP000712600">
    <property type="component" value="Unassembled WGS sequence"/>
</dbReference>
<proteinExistence type="predicted"/>
<name>A0A8S9NNW3_BRACR</name>
<organism evidence="2 3">
    <name type="scientific">Brassica cretica</name>
    <name type="common">Mustard</name>
    <dbReference type="NCBI Taxonomy" id="69181"/>
    <lineage>
        <taxon>Eukaryota</taxon>
        <taxon>Viridiplantae</taxon>
        <taxon>Streptophyta</taxon>
        <taxon>Embryophyta</taxon>
        <taxon>Tracheophyta</taxon>
        <taxon>Spermatophyta</taxon>
        <taxon>Magnoliopsida</taxon>
        <taxon>eudicotyledons</taxon>
        <taxon>Gunneridae</taxon>
        <taxon>Pentapetalae</taxon>
        <taxon>rosids</taxon>
        <taxon>malvids</taxon>
        <taxon>Brassicales</taxon>
        <taxon>Brassicaceae</taxon>
        <taxon>Brassiceae</taxon>
        <taxon>Brassica</taxon>
    </lineage>
</organism>
<evidence type="ECO:0000313" key="2">
    <source>
        <dbReference type="EMBL" id="KAF3503801.1"/>
    </source>
</evidence>